<protein>
    <recommendedName>
        <fullName evidence="9">O-GlcNAc transferase C-terminal domain-containing protein</fullName>
    </recommendedName>
</protein>
<sequence>MNLCIIYRMQEPFNKFNKLFDYFFSKLEASDNKNKNYICSEGFKLIEQNIDITLKESIMQKLIMLFPMDTVLYSKMGNMYKTIDTQKAILWHTIGYSINPMCQENTIHLCRLFFENGFIDKVFELNKNDLFQHFMDNSVFLGIYARCHFQKLYYKDGIKYLEKLIDKHIKNNCVTKEEKLEKWKNYHDMGYVYCAMGQHEKSLHYTKIAVELANKFNLDISQKLLSFSNLLFYKNYGYHDNAKTYEMHIGINQYYSNKMMFSKHHKKRKQLLQSNKSSVSSSSKIRIGYVSGDYKYHPVANFIVPILENHDKTKFEIYLYANQPKHEMVNLFTNLKLNIYYIHDQTDHQVSELIHTHKIDILFDLSGHSILNRLGVFALSPSPIQITYLGYPNTSGLNTMHYRITDYVADNTLTTQSYSESLLRVPKCFLLYKNVLLSSPVTPKKTENTIILAAINKENKNSTYVMNTWKEILRQCPNTKLMIKIETFDNNEERMEYYTKHLETRADRIIIINKLQNKEYNELFTKFDILLDTFPYSGTTTTCNTLYNSVPMVTLYHKDYHSHNVSASILSNASLSELIAYSRDEYIDIVKQLVNNPTRIDRYKREIGTKFAKSMEPSQFMVHYENILLNVYNKHYFDIPFSEIPCDNDIFASLCRDINQTSMVTLSNDLSVNCKNDIPNIDDSDLVTSCCPSILFISVFDYGSLELGLNHLYSLKKCNISNYMAYVTDDVSYQTIKYHKFNVTKIPYTNTITSSSKDFGSKSFTEFSFVRYKVITEQLKHYDAVWYMDVDTVVLQDLNVYYETYKNGNTKYDIIYQNDIHEIKHCTGCVLYFSNERTINATQLIYNEANPNIPDQHCTHYFLKNTGKDLIVGLFESYEFPNGLLYFDDEDIIELHTKFRKEKENYINNKNKTVAFVHANWMIGIENKIRALKKKQLWFVDNHANYVINI</sequence>
<evidence type="ECO:0000259" key="6">
    <source>
        <dbReference type="Pfam" id="PF03407"/>
    </source>
</evidence>
<organism evidence="8">
    <name type="scientific">viral metagenome</name>
    <dbReference type="NCBI Taxonomy" id="1070528"/>
    <lineage>
        <taxon>unclassified sequences</taxon>
        <taxon>metagenomes</taxon>
        <taxon>organismal metagenomes</taxon>
    </lineage>
</organism>
<dbReference type="EMBL" id="MN739722">
    <property type="protein sequence ID" value="QHT22981.1"/>
    <property type="molecule type" value="Genomic_DNA"/>
</dbReference>
<dbReference type="InterPro" id="IPR051939">
    <property type="entry name" value="Glycosyltr_41/O-GlcNAc_trsf"/>
</dbReference>
<dbReference type="Pfam" id="PF13844">
    <property type="entry name" value="Glyco_transf_41"/>
    <property type="match status" value="2"/>
</dbReference>
<dbReference type="GO" id="GO:0016757">
    <property type="term" value="F:glycosyltransferase activity"/>
    <property type="evidence" value="ECO:0007669"/>
    <property type="project" value="UniProtKB-KW"/>
</dbReference>
<evidence type="ECO:0000256" key="2">
    <source>
        <dbReference type="ARBA" id="ARBA00022676"/>
    </source>
</evidence>
<dbReference type="InterPro" id="IPR011990">
    <property type="entry name" value="TPR-like_helical_dom_sf"/>
</dbReference>
<evidence type="ECO:0000256" key="1">
    <source>
        <dbReference type="ARBA" id="ARBA00004922"/>
    </source>
</evidence>
<evidence type="ECO:0000259" key="7">
    <source>
        <dbReference type="Pfam" id="PF13844"/>
    </source>
</evidence>
<dbReference type="InterPro" id="IPR005069">
    <property type="entry name" value="Nucl-diP-sugar_transferase"/>
</dbReference>
<keyword evidence="2" id="KW-0328">Glycosyltransferase</keyword>
<dbReference type="InterPro" id="IPR029489">
    <property type="entry name" value="OGT/SEC/SPY_C"/>
</dbReference>
<dbReference type="Pfam" id="PF03407">
    <property type="entry name" value="Nucleotid_trans"/>
    <property type="match status" value="1"/>
</dbReference>
<keyword evidence="4" id="KW-0677">Repeat</keyword>
<keyword evidence="5" id="KW-0802">TPR repeat</keyword>
<dbReference type="Gene3D" id="1.25.40.10">
    <property type="entry name" value="Tetratricopeptide repeat domain"/>
    <property type="match status" value="1"/>
</dbReference>
<dbReference type="Gene3D" id="3.40.50.2000">
    <property type="entry name" value="Glycogen Phosphorylase B"/>
    <property type="match status" value="1"/>
</dbReference>
<feature type="domain" description="O-GlcNAc transferase C-terminal" evidence="7">
    <location>
        <begin position="435"/>
        <end position="609"/>
    </location>
</feature>
<dbReference type="AlphaFoldDB" id="A0A6C0E2Z6"/>
<feature type="domain" description="Nucleotide-diphospho-sugar transferase" evidence="6">
    <location>
        <begin position="719"/>
        <end position="931"/>
    </location>
</feature>
<dbReference type="Gene3D" id="3.40.50.11380">
    <property type="match status" value="1"/>
</dbReference>
<proteinExistence type="predicted"/>
<dbReference type="PANTHER" id="PTHR44835:SF1">
    <property type="entry name" value="PROTEIN O-GLCNAC TRANSFERASE"/>
    <property type="match status" value="1"/>
</dbReference>
<dbReference type="PANTHER" id="PTHR44835">
    <property type="entry name" value="UDP-N-ACETYLGLUCOSAMINE--PEPTIDE N-ACETYLGLUCOSAMINYLTRANSFERASE SPINDLY-RELATED"/>
    <property type="match status" value="1"/>
</dbReference>
<evidence type="ECO:0000256" key="4">
    <source>
        <dbReference type="ARBA" id="ARBA00022737"/>
    </source>
</evidence>
<keyword evidence="3" id="KW-0808">Transferase</keyword>
<evidence type="ECO:0008006" key="9">
    <source>
        <dbReference type="Google" id="ProtNLM"/>
    </source>
</evidence>
<evidence type="ECO:0000256" key="5">
    <source>
        <dbReference type="ARBA" id="ARBA00022803"/>
    </source>
</evidence>
<reference evidence="8" key="1">
    <citation type="journal article" date="2020" name="Nature">
        <title>Giant virus diversity and host interactions through global metagenomics.</title>
        <authorList>
            <person name="Schulz F."/>
            <person name="Roux S."/>
            <person name="Paez-Espino D."/>
            <person name="Jungbluth S."/>
            <person name="Walsh D.A."/>
            <person name="Denef V.J."/>
            <person name="McMahon K.D."/>
            <person name="Konstantinidis K.T."/>
            <person name="Eloe-Fadrosh E.A."/>
            <person name="Kyrpides N.C."/>
            <person name="Woyke T."/>
        </authorList>
    </citation>
    <scope>NUCLEOTIDE SEQUENCE</scope>
    <source>
        <strain evidence="8">GVMAG-M-3300023179-114</strain>
    </source>
</reference>
<feature type="domain" description="O-GlcNAc transferase C-terminal" evidence="7">
    <location>
        <begin position="263"/>
        <end position="431"/>
    </location>
</feature>
<comment type="pathway">
    <text evidence="1">Protein modification; protein glycosylation.</text>
</comment>
<accession>A0A6C0E2Z6</accession>
<evidence type="ECO:0000313" key="8">
    <source>
        <dbReference type="EMBL" id="QHT22981.1"/>
    </source>
</evidence>
<name>A0A6C0E2Z6_9ZZZZ</name>
<dbReference type="SUPFAM" id="SSF48452">
    <property type="entry name" value="TPR-like"/>
    <property type="match status" value="1"/>
</dbReference>
<evidence type="ECO:0000256" key="3">
    <source>
        <dbReference type="ARBA" id="ARBA00022679"/>
    </source>
</evidence>